<feature type="transmembrane region" description="Helical" evidence="1">
    <location>
        <begin position="38"/>
        <end position="57"/>
    </location>
</feature>
<keyword evidence="1" id="KW-0812">Transmembrane</keyword>
<keyword evidence="1" id="KW-0472">Membrane</keyword>
<organism evidence="2 3">
    <name type="scientific">Bacteroides coprosuis DSM 18011</name>
    <dbReference type="NCBI Taxonomy" id="679937"/>
    <lineage>
        <taxon>Bacteria</taxon>
        <taxon>Pseudomonadati</taxon>
        <taxon>Bacteroidota</taxon>
        <taxon>Bacteroidia</taxon>
        <taxon>Bacteroidales</taxon>
        <taxon>Bacteroidaceae</taxon>
        <taxon>Bacteroides</taxon>
    </lineage>
</organism>
<evidence type="ECO:0000313" key="3">
    <source>
        <dbReference type="Proteomes" id="UP000018439"/>
    </source>
</evidence>
<evidence type="ECO:0008006" key="4">
    <source>
        <dbReference type="Google" id="ProtNLM"/>
    </source>
</evidence>
<keyword evidence="1" id="KW-1133">Transmembrane helix</keyword>
<feature type="transmembrane region" description="Helical" evidence="1">
    <location>
        <begin position="7"/>
        <end position="26"/>
    </location>
</feature>
<gene>
    <name evidence="2" type="ORF">Bcop_1335</name>
</gene>
<dbReference type="Proteomes" id="UP000018439">
    <property type="component" value="Chromosome"/>
</dbReference>
<accession>F3ZNV7</accession>
<protein>
    <recommendedName>
        <fullName evidence="4">Transmembrane protein</fullName>
    </recommendedName>
</protein>
<name>F3ZNV7_9BACE</name>
<evidence type="ECO:0000313" key="2">
    <source>
        <dbReference type="EMBL" id="EGJ71533.1"/>
    </source>
</evidence>
<dbReference type="EMBL" id="CM001167">
    <property type="protein sequence ID" value="EGJ71533.1"/>
    <property type="molecule type" value="Genomic_DNA"/>
</dbReference>
<keyword evidence="3" id="KW-1185">Reference proteome</keyword>
<proteinExistence type="predicted"/>
<dbReference type="AlphaFoldDB" id="F3ZNV7"/>
<evidence type="ECO:0000256" key="1">
    <source>
        <dbReference type="SAM" id="Phobius"/>
    </source>
</evidence>
<dbReference type="HOGENOM" id="CLU_2551203_0_0_10"/>
<reference evidence="2 3" key="1">
    <citation type="journal article" date="2011" name="Stand. Genomic Sci.">
        <title>Non-contiguous finished genome sequence of Bacteroides coprosuis type strain (PC139).</title>
        <authorList>
            <person name="Land M."/>
            <person name="Held B."/>
            <person name="Gronow S."/>
            <person name="Abt B."/>
            <person name="Lucas S."/>
            <person name="Del Rio T.G."/>
            <person name="Nolan M."/>
            <person name="Tice H."/>
            <person name="Cheng J.F."/>
            <person name="Pitluck S."/>
            <person name="Liolios K."/>
            <person name="Pagani I."/>
            <person name="Ivanova N."/>
            <person name="Mavromatis K."/>
            <person name="Mikhailova N."/>
            <person name="Pati A."/>
            <person name="Tapia R."/>
            <person name="Han C."/>
            <person name="Goodwin L."/>
            <person name="Chen A."/>
            <person name="Palaniappan K."/>
            <person name="Hauser L."/>
            <person name="Brambilla E.M."/>
            <person name="Rohde M."/>
            <person name="Goker M."/>
            <person name="Detter J.C."/>
            <person name="Woyke T."/>
            <person name="Bristow J."/>
            <person name="Eisen J.A."/>
            <person name="Markowitz V."/>
            <person name="Hugenholtz P."/>
            <person name="Kyrpides N.C."/>
            <person name="Klenk H.P."/>
            <person name="Lapidus A."/>
        </authorList>
    </citation>
    <scope>NUCLEOTIDE SEQUENCE</scope>
    <source>
        <strain evidence="2 3">DSM 18011</strain>
    </source>
</reference>
<sequence length="82" mass="9835">MSSRSTIIINAAFYLLSISLLGMVAYGLSHGLSFFTEYYWLFITLFFAWWMVLFLKLKKDNKRRKEMTKNFGHKIRERNSKQ</sequence>